<evidence type="ECO:0000313" key="2">
    <source>
        <dbReference type="Proteomes" id="UP000008068"/>
    </source>
</evidence>
<dbReference type="EMBL" id="GL379809">
    <property type="protein sequence ID" value="EGT42490.1"/>
    <property type="molecule type" value="Genomic_DNA"/>
</dbReference>
<dbReference type="AlphaFoldDB" id="G0MRV2"/>
<dbReference type="InParanoid" id="G0MRV2"/>
<keyword evidence="2" id="KW-1185">Reference proteome</keyword>
<sequence>MFTMINHHSGIAVTLDTYTSS</sequence>
<proteinExistence type="predicted"/>
<reference evidence="2" key="1">
    <citation type="submission" date="2011-07" db="EMBL/GenBank/DDBJ databases">
        <authorList>
            <consortium name="Caenorhabditis brenneri Sequencing and Analysis Consortium"/>
            <person name="Wilson R.K."/>
        </authorList>
    </citation>
    <scope>NUCLEOTIDE SEQUENCE [LARGE SCALE GENOMIC DNA]</scope>
    <source>
        <strain evidence="2">PB2801</strain>
    </source>
</reference>
<gene>
    <name evidence="1" type="ORF">CAEBREN_30628</name>
</gene>
<organism evidence="2">
    <name type="scientific">Caenorhabditis brenneri</name>
    <name type="common">Nematode worm</name>
    <dbReference type="NCBI Taxonomy" id="135651"/>
    <lineage>
        <taxon>Eukaryota</taxon>
        <taxon>Metazoa</taxon>
        <taxon>Ecdysozoa</taxon>
        <taxon>Nematoda</taxon>
        <taxon>Chromadorea</taxon>
        <taxon>Rhabditida</taxon>
        <taxon>Rhabditina</taxon>
        <taxon>Rhabditomorpha</taxon>
        <taxon>Rhabditoidea</taxon>
        <taxon>Rhabditidae</taxon>
        <taxon>Peloderinae</taxon>
        <taxon>Caenorhabditis</taxon>
    </lineage>
</organism>
<dbReference type="HOGENOM" id="CLU_3426959_0_0_1"/>
<accession>G0MRV2</accession>
<name>G0MRV2_CAEBE</name>
<protein>
    <submittedName>
        <fullName evidence="1">Uncharacterized protein</fullName>
    </submittedName>
</protein>
<evidence type="ECO:0000313" key="1">
    <source>
        <dbReference type="EMBL" id="EGT42490.1"/>
    </source>
</evidence>
<dbReference type="Proteomes" id="UP000008068">
    <property type="component" value="Unassembled WGS sequence"/>
</dbReference>